<dbReference type="SUPFAM" id="SSF51735">
    <property type="entry name" value="NAD(P)-binding Rossmann-fold domains"/>
    <property type="match status" value="1"/>
</dbReference>
<feature type="domain" description="GFO/IDH/MocA-like oxidoreductase" evidence="2">
    <location>
        <begin position="125"/>
        <end position="234"/>
    </location>
</feature>
<name>A0A6J7H3T2_9ZZZZ</name>
<evidence type="ECO:0000259" key="2">
    <source>
        <dbReference type="Pfam" id="PF22725"/>
    </source>
</evidence>
<dbReference type="InterPro" id="IPR051450">
    <property type="entry name" value="Gfo/Idh/MocA_Oxidoreductases"/>
</dbReference>
<dbReference type="InterPro" id="IPR000683">
    <property type="entry name" value="Gfo/Idh/MocA-like_OxRdtase_N"/>
</dbReference>
<evidence type="ECO:0000259" key="1">
    <source>
        <dbReference type="Pfam" id="PF01408"/>
    </source>
</evidence>
<evidence type="ECO:0000313" key="3">
    <source>
        <dbReference type="EMBL" id="CAB4911393.1"/>
    </source>
</evidence>
<proteinExistence type="predicted"/>
<dbReference type="EMBL" id="CAFBMR010000024">
    <property type="protein sequence ID" value="CAB4911393.1"/>
    <property type="molecule type" value="Genomic_DNA"/>
</dbReference>
<feature type="domain" description="Gfo/Idh/MocA-like oxidoreductase N-terminal" evidence="1">
    <location>
        <begin position="3"/>
        <end position="116"/>
    </location>
</feature>
<organism evidence="3">
    <name type="scientific">freshwater metagenome</name>
    <dbReference type="NCBI Taxonomy" id="449393"/>
    <lineage>
        <taxon>unclassified sequences</taxon>
        <taxon>metagenomes</taxon>
        <taxon>ecological metagenomes</taxon>
    </lineage>
</organism>
<dbReference type="InterPro" id="IPR055170">
    <property type="entry name" value="GFO_IDH_MocA-like_dom"/>
</dbReference>
<dbReference type="Pfam" id="PF22725">
    <property type="entry name" value="GFO_IDH_MocA_C3"/>
    <property type="match status" value="1"/>
</dbReference>
<dbReference type="Gene3D" id="3.40.50.720">
    <property type="entry name" value="NAD(P)-binding Rossmann-like Domain"/>
    <property type="match status" value="1"/>
</dbReference>
<sequence>MMLRAGVIGLGAMGRAHARVLAALPGVDLVAIADPVGDPLNAQGRPVVNSVDELLNVGVDYCVVSVPSIFHRSVALILAEAGVHALIEKPLSLDVSSSIDIVEAFESRGVVAAVGHIERYNPALQQARERLANGDLGDVYQVATRRQGPFPPRIADIGVVMDLATHDIDLTAWVSGQTYQTVSAQTAHRAGRDHEDLVTISARLSGGIIANHLINWVSPMKERVTVITGERGAFVADSLTADLWFHANGSVETVWDTVAGFRGVTEGDVVRFAFPKQEPLRVEHEAFRDAVLGTGDGIVTLREGLATIGVAEACLASAGQGGTLVRVGE</sequence>
<dbReference type="Gene3D" id="3.30.360.10">
    <property type="entry name" value="Dihydrodipicolinate Reductase, domain 2"/>
    <property type="match status" value="1"/>
</dbReference>
<dbReference type="AlphaFoldDB" id="A0A6J7H3T2"/>
<protein>
    <submittedName>
        <fullName evidence="3">Unannotated protein</fullName>
    </submittedName>
</protein>
<reference evidence="3" key="1">
    <citation type="submission" date="2020-05" db="EMBL/GenBank/DDBJ databases">
        <authorList>
            <person name="Chiriac C."/>
            <person name="Salcher M."/>
            <person name="Ghai R."/>
            <person name="Kavagutti S V."/>
        </authorList>
    </citation>
    <scope>NUCLEOTIDE SEQUENCE</scope>
</reference>
<dbReference type="PANTHER" id="PTHR43377:SF1">
    <property type="entry name" value="BILIVERDIN REDUCTASE A"/>
    <property type="match status" value="1"/>
</dbReference>
<dbReference type="Pfam" id="PF01408">
    <property type="entry name" value="GFO_IDH_MocA"/>
    <property type="match status" value="1"/>
</dbReference>
<gene>
    <name evidence="3" type="ORF">UFOPK3610_00823</name>
</gene>
<accession>A0A6J7H3T2</accession>
<dbReference type="InterPro" id="IPR036291">
    <property type="entry name" value="NAD(P)-bd_dom_sf"/>
</dbReference>
<dbReference type="PANTHER" id="PTHR43377">
    <property type="entry name" value="BILIVERDIN REDUCTASE A"/>
    <property type="match status" value="1"/>
</dbReference>
<dbReference type="SUPFAM" id="SSF55347">
    <property type="entry name" value="Glyceraldehyde-3-phosphate dehydrogenase-like, C-terminal domain"/>
    <property type="match status" value="1"/>
</dbReference>
<dbReference type="GO" id="GO:0000166">
    <property type="term" value="F:nucleotide binding"/>
    <property type="evidence" value="ECO:0007669"/>
    <property type="project" value="InterPro"/>
</dbReference>